<evidence type="ECO:0000313" key="2">
    <source>
        <dbReference type="Proteomes" id="UP000234323"/>
    </source>
</evidence>
<protein>
    <submittedName>
        <fullName evidence="1">Uncharacterized protein</fullName>
    </submittedName>
</protein>
<dbReference type="EMBL" id="LLXI01001807">
    <property type="protein sequence ID" value="PKY55230.1"/>
    <property type="molecule type" value="Genomic_DNA"/>
</dbReference>
<evidence type="ECO:0000313" key="1">
    <source>
        <dbReference type="EMBL" id="PKY55230.1"/>
    </source>
</evidence>
<accession>A0A2I1H8P4</accession>
<dbReference type="Proteomes" id="UP000234323">
    <property type="component" value="Unassembled WGS sequence"/>
</dbReference>
<reference evidence="1 2" key="1">
    <citation type="submission" date="2015-10" db="EMBL/GenBank/DDBJ databases">
        <title>Genome analyses suggest a sexual origin of heterokaryosis in a supposedly ancient asexual fungus.</title>
        <authorList>
            <person name="Ropars J."/>
            <person name="Sedzielewska K."/>
            <person name="Noel J."/>
            <person name="Charron P."/>
            <person name="Farinelli L."/>
            <person name="Marton T."/>
            <person name="Kruger M."/>
            <person name="Pelin A."/>
            <person name="Brachmann A."/>
            <person name="Corradi N."/>
        </authorList>
    </citation>
    <scope>NUCLEOTIDE SEQUENCE [LARGE SCALE GENOMIC DNA]</scope>
    <source>
        <strain evidence="1 2">A4</strain>
    </source>
</reference>
<comment type="caution">
    <text evidence="1">The sequence shown here is derived from an EMBL/GenBank/DDBJ whole genome shotgun (WGS) entry which is preliminary data.</text>
</comment>
<dbReference type="VEuPathDB" id="FungiDB:RhiirA1_534563"/>
<organism evidence="1 2">
    <name type="scientific">Rhizophagus irregularis</name>
    <dbReference type="NCBI Taxonomy" id="588596"/>
    <lineage>
        <taxon>Eukaryota</taxon>
        <taxon>Fungi</taxon>
        <taxon>Fungi incertae sedis</taxon>
        <taxon>Mucoromycota</taxon>
        <taxon>Glomeromycotina</taxon>
        <taxon>Glomeromycetes</taxon>
        <taxon>Glomerales</taxon>
        <taxon>Glomeraceae</taxon>
        <taxon>Rhizophagus</taxon>
    </lineage>
</organism>
<dbReference type="AlphaFoldDB" id="A0A2I1H8P4"/>
<proteinExistence type="predicted"/>
<sequence>MNQTNSQIQVSDSTNLSPPLITIYSNSRDDNTFTDPQTQTALNYQPSQQTSQITLAQIFTHPNDFFYRPPNDFCHYYVNCKEICYDTVTHLLNKFLKERNIQFNENECIFYYQQQYDNRFYQVSCEIVSPSLIDNFLNKNFLGIELQQNLNQEPNKNKGKNEKRRQARKNAVATFNSQDTTTINNYEGGEAGPSVLLIGILENSVKPSQIHKLLTPSPLTPSYKKHSQTTRHQLARHASLDSWIHHNETTDTPIKCPICKAEDDTNSHLGFYFSVLPEINRIIKDFKALNVDLSQI</sequence>
<keyword evidence="2" id="KW-1185">Reference proteome</keyword>
<dbReference type="VEuPathDB" id="FungiDB:FUN_018770"/>
<name>A0A2I1H8P4_9GLOM</name>
<dbReference type="VEuPathDB" id="FungiDB:FUN_012350"/>
<dbReference type="VEuPathDB" id="FungiDB:RhiirFUN_014768"/>
<gene>
    <name evidence="1" type="ORF">RhiirA4_548624</name>
</gene>
<dbReference type="VEuPathDB" id="FungiDB:RhiirFUN_015209"/>